<keyword evidence="6" id="KW-0804">Transcription</keyword>
<dbReference type="Proteomes" id="UP001279734">
    <property type="component" value="Unassembled WGS sequence"/>
</dbReference>
<reference evidence="9" key="1">
    <citation type="submission" date="2023-05" db="EMBL/GenBank/DDBJ databases">
        <title>Nepenthes gracilis genome sequencing.</title>
        <authorList>
            <person name="Fukushima K."/>
        </authorList>
    </citation>
    <scope>NUCLEOTIDE SEQUENCE</scope>
    <source>
        <strain evidence="9">SING2019-196</strain>
    </source>
</reference>
<keyword evidence="5" id="KW-0238">DNA-binding</keyword>
<dbReference type="PANTHER" id="PTHR47416:SF3">
    <property type="entry name" value="BZIP TRANSCRIPTION FACTOR 17-RELATED"/>
    <property type="match status" value="1"/>
</dbReference>
<keyword evidence="10" id="KW-1185">Reference proteome</keyword>
<evidence type="ECO:0000256" key="5">
    <source>
        <dbReference type="ARBA" id="ARBA00023125"/>
    </source>
</evidence>
<dbReference type="AlphaFoldDB" id="A0AAD3T0I2"/>
<dbReference type="PANTHER" id="PTHR47416">
    <property type="entry name" value="BASIC-LEUCINE ZIPPER TRANSCRIPTION FACTOR F-RELATED"/>
    <property type="match status" value="1"/>
</dbReference>
<dbReference type="GO" id="GO:0005789">
    <property type="term" value="C:endoplasmic reticulum membrane"/>
    <property type="evidence" value="ECO:0007669"/>
    <property type="project" value="UniProtKB-SubCell"/>
</dbReference>
<gene>
    <name evidence="9" type="ORF">Nepgr_022549</name>
</gene>
<evidence type="ECO:0000256" key="8">
    <source>
        <dbReference type="SAM" id="MobiDB-lite"/>
    </source>
</evidence>
<sequence length="260" mass="28003">MSCAPLVVKPQGSQLPLVPIPRLKPQQLVLASKANKKPKNWCQLLMSATEELETWSMRLKSDKEQKGYMLQFKPGSGGFAPVDNASEPLIACLYQGMTSLTLDGNLIIHSVLATKKARASSAAEVKRTDASRQQRALSSDPADDFKPSTSSKSDGKLQEWFREGLAGPMLSSSKCTEVFQFEVSSTPGSIVLAATAANDTVPKDQKPPQLKTARNRRILHGHPIPLGVASSIGLGSGLHTFVLYLGPHIAQFTIKVLPCG</sequence>
<protein>
    <submittedName>
        <fullName evidence="9">Uncharacterized protein</fullName>
    </submittedName>
</protein>
<evidence type="ECO:0000256" key="6">
    <source>
        <dbReference type="ARBA" id="ARBA00023163"/>
    </source>
</evidence>
<evidence type="ECO:0000256" key="2">
    <source>
        <dbReference type="ARBA" id="ARBA00004389"/>
    </source>
</evidence>
<organism evidence="9 10">
    <name type="scientific">Nepenthes gracilis</name>
    <name type="common">Slender pitcher plant</name>
    <dbReference type="NCBI Taxonomy" id="150966"/>
    <lineage>
        <taxon>Eukaryota</taxon>
        <taxon>Viridiplantae</taxon>
        <taxon>Streptophyta</taxon>
        <taxon>Embryophyta</taxon>
        <taxon>Tracheophyta</taxon>
        <taxon>Spermatophyta</taxon>
        <taxon>Magnoliopsida</taxon>
        <taxon>eudicotyledons</taxon>
        <taxon>Gunneridae</taxon>
        <taxon>Pentapetalae</taxon>
        <taxon>Caryophyllales</taxon>
        <taxon>Nepenthaceae</taxon>
        <taxon>Nepenthes</taxon>
    </lineage>
</organism>
<evidence type="ECO:0000256" key="1">
    <source>
        <dbReference type="ARBA" id="ARBA00004123"/>
    </source>
</evidence>
<comment type="subcellular location">
    <subcellularLocation>
        <location evidence="2">Endoplasmic reticulum membrane</location>
        <topology evidence="2">Single-pass membrane protein</topology>
    </subcellularLocation>
    <subcellularLocation>
        <location evidence="1">Nucleus</location>
    </subcellularLocation>
</comment>
<feature type="region of interest" description="Disordered" evidence="8">
    <location>
        <begin position="119"/>
        <end position="157"/>
    </location>
</feature>
<evidence type="ECO:0000256" key="7">
    <source>
        <dbReference type="ARBA" id="ARBA00023242"/>
    </source>
</evidence>
<accession>A0AAD3T0I2</accession>
<proteinExistence type="inferred from homology"/>
<keyword evidence="4" id="KW-0805">Transcription regulation</keyword>
<evidence type="ECO:0000313" key="10">
    <source>
        <dbReference type="Proteomes" id="UP001279734"/>
    </source>
</evidence>
<keyword evidence="7" id="KW-0539">Nucleus</keyword>
<name>A0AAD3T0I2_NEPGR</name>
<evidence type="ECO:0000313" key="9">
    <source>
        <dbReference type="EMBL" id="GMH20708.1"/>
    </source>
</evidence>
<evidence type="ECO:0000256" key="3">
    <source>
        <dbReference type="ARBA" id="ARBA00007163"/>
    </source>
</evidence>
<dbReference type="GO" id="GO:0003677">
    <property type="term" value="F:DNA binding"/>
    <property type="evidence" value="ECO:0007669"/>
    <property type="project" value="UniProtKB-KW"/>
</dbReference>
<evidence type="ECO:0000256" key="4">
    <source>
        <dbReference type="ARBA" id="ARBA00023015"/>
    </source>
</evidence>
<dbReference type="GO" id="GO:0005634">
    <property type="term" value="C:nucleus"/>
    <property type="evidence" value="ECO:0007669"/>
    <property type="project" value="UniProtKB-SubCell"/>
</dbReference>
<comment type="caution">
    <text evidence="9">The sequence shown here is derived from an EMBL/GenBank/DDBJ whole genome shotgun (WGS) entry which is preliminary data.</text>
</comment>
<dbReference type="EMBL" id="BSYO01000022">
    <property type="protein sequence ID" value="GMH20708.1"/>
    <property type="molecule type" value="Genomic_DNA"/>
</dbReference>
<comment type="similarity">
    <text evidence="3">Belongs to the bZIP family.</text>
</comment>